<evidence type="ECO:0000313" key="2">
    <source>
        <dbReference type="Proteomes" id="UP000186112"/>
    </source>
</evidence>
<dbReference type="OrthoDB" id="1695776at2"/>
<dbReference type="EMBL" id="LTDM01000022">
    <property type="protein sequence ID" value="OLS02641.1"/>
    <property type="molecule type" value="Genomic_DNA"/>
</dbReference>
<dbReference type="Proteomes" id="UP000186112">
    <property type="component" value="Unassembled WGS sequence"/>
</dbReference>
<proteinExistence type="predicted"/>
<evidence type="ECO:0008006" key="3">
    <source>
        <dbReference type="Google" id="ProtNLM"/>
    </source>
</evidence>
<sequence length="187" mass="21640">MSNERKAHELISIFVCEKDKDIESFLKEKAILFEKLGKSRTYIIINEDEDEFNILAYFTLAMQVLKIPEDLLSGRKTKALDGFSGKIRGAKITEFPTILIGQVGKNDLHRELISGLEVMEYCLEAIFKGQAFLGGRIVMLECKDIPYIINLYEKFGFQKLERDYGEDELLQMIKILEEDEIIEPKDY</sequence>
<keyword evidence="2" id="KW-1185">Reference proteome</keyword>
<protein>
    <recommendedName>
        <fullName evidence="3">N-acetyltransferase domain-containing protein</fullName>
    </recommendedName>
</protein>
<organism evidence="1 2">
    <name type="scientific">Tissierella creatinophila DSM 6911</name>
    <dbReference type="NCBI Taxonomy" id="1123403"/>
    <lineage>
        <taxon>Bacteria</taxon>
        <taxon>Bacillati</taxon>
        <taxon>Bacillota</taxon>
        <taxon>Tissierellia</taxon>
        <taxon>Tissierellales</taxon>
        <taxon>Tissierellaceae</taxon>
        <taxon>Tissierella</taxon>
    </lineage>
</organism>
<accession>A0A1U7M5S8</accession>
<name>A0A1U7M5S8_TISCR</name>
<gene>
    <name evidence="1" type="ORF">TICRE_14420</name>
</gene>
<reference evidence="1 2" key="1">
    <citation type="submission" date="2016-02" db="EMBL/GenBank/DDBJ databases">
        <title>Genome sequence of Tissierella creatinophila DSM 6911.</title>
        <authorList>
            <person name="Poehlein A."/>
            <person name="Daniel R."/>
        </authorList>
    </citation>
    <scope>NUCLEOTIDE SEQUENCE [LARGE SCALE GENOMIC DNA]</scope>
    <source>
        <strain evidence="1 2">DSM 6911</strain>
    </source>
</reference>
<dbReference type="RefSeq" id="WP_075726565.1">
    <property type="nucleotide sequence ID" value="NZ_LTDM01000022.1"/>
</dbReference>
<dbReference type="Gene3D" id="3.40.630.30">
    <property type="match status" value="1"/>
</dbReference>
<evidence type="ECO:0000313" key="1">
    <source>
        <dbReference type="EMBL" id="OLS02641.1"/>
    </source>
</evidence>
<comment type="caution">
    <text evidence="1">The sequence shown here is derived from an EMBL/GenBank/DDBJ whole genome shotgun (WGS) entry which is preliminary data.</text>
</comment>
<dbReference type="AlphaFoldDB" id="A0A1U7M5S8"/>